<dbReference type="Gene3D" id="3.40.1260.20">
    <property type="entry name" value="Ribonuclease E, catalytic domain"/>
    <property type="match status" value="1"/>
</dbReference>
<keyword evidence="18" id="KW-1185">Reference proteome</keyword>
<evidence type="ECO:0000256" key="10">
    <source>
        <dbReference type="ARBA" id="ARBA00022723"/>
    </source>
</evidence>
<dbReference type="InterPro" id="IPR019307">
    <property type="entry name" value="RNA-bd_AU-1/RNase_E/G"/>
</dbReference>
<evidence type="ECO:0000256" key="15">
    <source>
        <dbReference type="ARBA" id="ARBA00022884"/>
    </source>
</evidence>
<keyword evidence="7" id="KW-0820">tRNA-binding</keyword>
<dbReference type="InterPro" id="IPR048583">
    <property type="entry name" value="RNase_E_G_thioredoxin-like"/>
</dbReference>
<keyword evidence="15" id="KW-0694">RNA-binding</keyword>
<dbReference type="PROSITE" id="PS50126">
    <property type="entry name" value="S1"/>
    <property type="match status" value="1"/>
</dbReference>
<dbReference type="SUPFAM" id="SSF50249">
    <property type="entry name" value="Nucleic acid-binding proteins"/>
    <property type="match status" value="1"/>
</dbReference>
<evidence type="ECO:0000256" key="7">
    <source>
        <dbReference type="ARBA" id="ARBA00022555"/>
    </source>
</evidence>
<feature type="domain" description="S1 motif" evidence="16">
    <location>
        <begin position="37"/>
        <end position="114"/>
    </location>
</feature>
<evidence type="ECO:0000313" key="17">
    <source>
        <dbReference type="EMBL" id="ODG90305.1"/>
    </source>
</evidence>
<comment type="subcellular location">
    <subcellularLocation>
        <location evidence="2">Cytoplasm</location>
    </subcellularLocation>
</comment>
<accession>A0ABX2ZKQ6</accession>
<dbReference type="InterPro" id="IPR003029">
    <property type="entry name" value="S1_domain"/>
</dbReference>
<dbReference type="Pfam" id="PF10150">
    <property type="entry name" value="RNase_E_G"/>
    <property type="match status" value="1"/>
</dbReference>
<evidence type="ECO:0000256" key="9">
    <source>
        <dbReference type="ARBA" id="ARBA00022722"/>
    </source>
</evidence>
<reference evidence="17 18" key="1">
    <citation type="submission" date="2016-07" db="EMBL/GenBank/DDBJ databases">
        <authorList>
            <person name="Townsley L."/>
            <person name="Shank E.A."/>
        </authorList>
    </citation>
    <scope>NUCLEOTIDE SEQUENCE [LARGE SCALE GENOMIC DNA]</scope>
    <source>
        <strain evidence="17 18">CH01</strain>
    </source>
</reference>
<keyword evidence="5" id="KW-0963">Cytoplasm</keyword>
<keyword evidence="14" id="KW-0460">Magnesium</keyword>
<evidence type="ECO:0000256" key="11">
    <source>
        <dbReference type="ARBA" id="ARBA00022730"/>
    </source>
</evidence>
<dbReference type="SMART" id="SM00316">
    <property type="entry name" value="S1"/>
    <property type="match status" value="1"/>
</dbReference>
<proteinExistence type="inferred from homology"/>
<evidence type="ECO:0000256" key="3">
    <source>
        <dbReference type="ARBA" id="ARBA00005663"/>
    </source>
</evidence>
<dbReference type="Pfam" id="PF20833">
    <property type="entry name" value="RNase_E_G_Thio"/>
    <property type="match status" value="1"/>
</dbReference>
<sequence length="485" mass="55807">MKKVIMNVKHSEKRIAVTENEQLVEWFSSADQNTYVGNIYVGQIQEVMPKLNAIFVNIGLNKNGFMRFEDTIEGKESEINKDELIRKKFQKGQYILVQVIKDAFDEKGPKLTNNLEFSGDYVVYFPLTKQVAVSNKIKKESKRNKLYAFGRDHTSDNEGLIFRSSCENAESDVILNELKGFQTFYDSLKNQSFKKITCVWEANSLFTKFFKLHPKDTISELIIDDLASYKNYLPEDLQIISYRGNENIFVAFKIEEQIEKSFKQIVWLKNGSFLLIEQTEAMTVIDVNTGKFSGKNNREETVYHTNQLAAIEIVRQLRLRDIGGMIIIDFINMKSVEQQKSIGDQLKEAFKNDRAYTKLFGFSDLGLFELTRKRTAHSHIEATHQKCPECNGSGLVKNTVQTVFELERTLWELSTSRDIEALLVECSEDVAKALNGDQNNHVQRLEKAMFIKICLKIIASKTPFYNIVRTGTTKEITSYLETVIN</sequence>
<evidence type="ECO:0000256" key="1">
    <source>
        <dbReference type="ARBA" id="ARBA00001946"/>
    </source>
</evidence>
<keyword evidence="9" id="KW-0540">Nuclease</keyword>
<evidence type="ECO:0000256" key="5">
    <source>
        <dbReference type="ARBA" id="ARBA00022490"/>
    </source>
</evidence>
<evidence type="ECO:0000259" key="16">
    <source>
        <dbReference type="PROSITE" id="PS50126"/>
    </source>
</evidence>
<comment type="cofactor">
    <cofactor evidence="1">
        <name>Mg(2+)</name>
        <dbReference type="ChEBI" id="CHEBI:18420"/>
    </cofactor>
</comment>
<evidence type="ECO:0000256" key="8">
    <source>
        <dbReference type="ARBA" id="ARBA00022694"/>
    </source>
</evidence>
<dbReference type="EMBL" id="MDKC01000035">
    <property type="protein sequence ID" value="ODG90305.1"/>
    <property type="molecule type" value="Genomic_DNA"/>
</dbReference>
<dbReference type="InterPro" id="IPR012340">
    <property type="entry name" value="NA-bd_OB-fold"/>
</dbReference>
<dbReference type="InterPro" id="IPR004659">
    <property type="entry name" value="RNase_E/G"/>
</dbReference>
<dbReference type="RefSeq" id="WP_069035177.1">
    <property type="nucleotide sequence ID" value="NZ_MDKC01000035.1"/>
</dbReference>
<evidence type="ECO:0000256" key="4">
    <source>
        <dbReference type="ARBA" id="ARBA00017719"/>
    </source>
</evidence>
<protein>
    <recommendedName>
        <fullName evidence="4">Ribonuclease G</fullName>
    </recommendedName>
</protein>
<keyword evidence="6" id="KW-0698">rRNA processing</keyword>
<evidence type="ECO:0000256" key="2">
    <source>
        <dbReference type="ARBA" id="ARBA00004496"/>
    </source>
</evidence>
<organism evidence="17 18">
    <name type="scientific">Gottfriedia luciferensis</name>
    <dbReference type="NCBI Taxonomy" id="178774"/>
    <lineage>
        <taxon>Bacteria</taxon>
        <taxon>Bacillati</taxon>
        <taxon>Bacillota</taxon>
        <taxon>Bacilli</taxon>
        <taxon>Bacillales</taxon>
        <taxon>Bacillaceae</taxon>
        <taxon>Gottfriedia</taxon>
    </lineage>
</organism>
<comment type="caution">
    <text evidence="17">The sequence shown here is derived from an EMBL/GenBank/DDBJ whole genome shotgun (WGS) entry which is preliminary data.</text>
</comment>
<comment type="similarity">
    <text evidence="3">Belongs to the RNase E/G family. RNase G subfamily.</text>
</comment>
<gene>
    <name evidence="17" type="ORF">BED47_13330</name>
</gene>
<keyword evidence="10" id="KW-0479">Metal-binding</keyword>
<dbReference type="Gene3D" id="2.40.50.140">
    <property type="entry name" value="Nucleic acid-binding proteins"/>
    <property type="match status" value="1"/>
</dbReference>
<evidence type="ECO:0000256" key="12">
    <source>
        <dbReference type="ARBA" id="ARBA00022759"/>
    </source>
</evidence>
<keyword evidence="13" id="KW-0378">Hydrolase</keyword>
<dbReference type="PANTHER" id="PTHR30001">
    <property type="entry name" value="RIBONUCLEASE"/>
    <property type="match status" value="1"/>
</dbReference>
<keyword evidence="12" id="KW-0255">Endonuclease</keyword>
<dbReference type="CDD" id="cd04453">
    <property type="entry name" value="S1_RNase_E"/>
    <property type="match status" value="1"/>
</dbReference>
<dbReference type="Proteomes" id="UP000094580">
    <property type="component" value="Unassembled WGS sequence"/>
</dbReference>
<name>A0ABX2ZKQ6_9BACI</name>
<evidence type="ECO:0000256" key="14">
    <source>
        <dbReference type="ARBA" id="ARBA00022842"/>
    </source>
</evidence>
<evidence type="ECO:0000313" key="18">
    <source>
        <dbReference type="Proteomes" id="UP000094580"/>
    </source>
</evidence>
<evidence type="ECO:0000256" key="13">
    <source>
        <dbReference type="ARBA" id="ARBA00022801"/>
    </source>
</evidence>
<evidence type="ECO:0000256" key="6">
    <source>
        <dbReference type="ARBA" id="ARBA00022552"/>
    </source>
</evidence>
<keyword evidence="8" id="KW-0819">tRNA processing</keyword>
<keyword evidence="11" id="KW-0699">rRNA-binding</keyword>
<dbReference type="NCBIfam" id="TIGR00757">
    <property type="entry name" value="RNaseEG"/>
    <property type="match status" value="1"/>
</dbReference>
<dbReference type="PANTHER" id="PTHR30001:SF0">
    <property type="entry name" value="RIBONUCLEASE G"/>
    <property type="match status" value="1"/>
</dbReference>